<sequence length="54" mass="5813">MGGYARFVDHWDVTMLPYDGEADRWFDPAWLLAGGSRTDRAGTMPAAGGVTAVP</sequence>
<reference evidence="1 2" key="1">
    <citation type="submission" date="2016-07" db="EMBL/GenBank/DDBJ databases">
        <title>Draft Genome Sequence of Methylobrevis pamukkalensis PK2.</title>
        <authorList>
            <person name="Vasilenko O.V."/>
            <person name="Doronina N.V."/>
            <person name="Shmareva M.N."/>
            <person name="Tarlachkov S.V."/>
            <person name="Mustakhimov I."/>
            <person name="Trotsenko Y.A."/>
        </authorList>
    </citation>
    <scope>NUCLEOTIDE SEQUENCE [LARGE SCALE GENOMIC DNA]</scope>
    <source>
        <strain evidence="1 2">PK2</strain>
    </source>
</reference>
<name>A0A1E3GXE6_9HYPH</name>
<keyword evidence="2" id="KW-1185">Reference proteome</keyword>
<dbReference type="EMBL" id="MCRJ01000144">
    <property type="protein sequence ID" value="ODN68693.1"/>
    <property type="molecule type" value="Genomic_DNA"/>
</dbReference>
<evidence type="ECO:0000313" key="1">
    <source>
        <dbReference type="EMBL" id="ODN68693.1"/>
    </source>
</evidence>
<dbReference type="EC" id="1.5.1.47" evidence="1"/>
<accession>A0A1E3GXE6</accession>
<gene>
    <name evidence="1" type="primary">dmrA</name>
    <name evidence="1" type="ORF">A6302_04014</name>
</gene>
<organism evidence="1 2">
    <name type="scientific">Methylobrevis pamukkalensis</name>
    <dbReference type="NCBI Taxonomy" id="1439726"/>
    <lineage>
        <taxon>Bacteria</taxon>
        <taxon>Pseudomonadati</taxon>
        <taxon>Pseudomonadota</taxon>
        <taxon>Alphaproteobacteria</taxon>
        <taxon>Hyphomicrobiales</taxon>
        <taxon>Pleomorphomonadaceae</taxon>
        <taxon>Methylobrevis</taxon>
    </lineage>
</organism>
<evidence type="ECO:0000313" key="2">
    <source>
        <dbReference type="Proteomes" id="UP000094622"/>
    </source>
</evidence>
<dbReference type="PATRIC" id="fig|1439726.3.peg.4239"/>
<keyword evidence="1" id="KW-0560">Oxidoreductase</keyword>
<dbReference type="GO" id="GO:0016491">
    <property type="term" value="F:oxidoreductase activity"/>
    <property type="evidence" value="ECO:0007669"/>
    <property type="project" value="UniProtKB-KW"/>
</dbReference>
<dbReference type="Proteomes" id="UP000094622">
    <property type="component" value="Unassembled WGS sequence"/>
</dbReference>
<comment type="caution">
    <text evidence="1">The sequence shown here is derived from an EMBL/GenBank/DDBJ whole genome shotgun (WGS) entry which is preliminary data.</text>
</comment>
<protein>
    <submittedName>
        <fullName evidence="1">Dihydromethanopterin reductase</fullName>
        <ecNumber evidence="1">1.5.1.47</ecNumber>
    </submittedName>
</protein>
<proteinExistence type="predicted"/>
<dbReference type="AlphaFoldDB" id="A0A1E3GXE6"/>